<accession>A0ABS0QF33</accession>
<dbReference type="InterPro" id="IPR025674">
    <property type="entry name" value="Imm6"/>
</dbReference>
<dbReference type="RefSeq" id="WP_037993603.1">
    <property type="nucleotide sequence ID" value="NZ_CP039710.1"/>
</dbReference>
<proteinExistence type="predicted"/>
<sequence>MFTKVTQLRSDAQVAYLLTLSETIIQKLSGSDGYEKASEALKACWDWVETKRISGDCLYEFLDNIDETGLFILMQLEKDAVKQRVWICVVSAISYTTWKAYQERGEKYLPAPIEEVDEDFILYFIEQFHSIGARYKEISEKLLQFLMVNHKVVHRESMISVIKNKKLN</sequence>
<protein>
    <submittedName>
        <fullName evidence="1">Uncharacterized protein</fullName>
    </submittedName>
</protein>
<reference evidence="1 2" key="1">
    <citation type="submission" date="2020-12" db="EMBL/GenBank/DDBJ databases">
        <title>WGS of Thermoactinomyces spp.</title>
        <authorList>
            <person name="Cheng K."/>
        </authorList>
    </citation>
    <scope>NUCLEOTIDE SEQUENCE [LARGE SCALE GENOMIC DNA]</scope>
    <source>
        <strain evidence="2">CICC 10650\ACCC 41061</strain>
    </source>
</reference>
<organism evidence="1 2">
    <name type="scientific">Thermoactinomyces vulgaris</name>
    <dbReference type="NCBI Taxonomy" id="2026"/>
    <lineage>
        <taxon>Bacteria</taxon>
        <taxon>Bacillati</taxon>
        <taxon>Bacillota</taxon>
        <taxon>Bacilli</taxon>
        <taxon>Bacillales</taxon>
        <taxon>Thermoactinomycetaceae</taxon>
        <taxon>Thermoactinomyces</taxon>
    </lineage>
</organism>
<dbReference type="Pfam" id="PF14434">
    <property type="entry name" value="Imm6"/>
    <property type="match status" value="1"/>
</dbReference>
<evidence type="ECO:0000313" key="2">
    <source>
        <dbReference type="Proteomes" id="UP000641910"/>
    </source>
</evidence>
<keyword evidence="2" id="KW-1185">Reference proteome</keyword>
<gene>
    <name evidence="1" type="ORF">I8U22_02290</name>
</gene>
<dbReference type="EMBL" id="JAECVU010000001">
    <property type="protein sequence ID" value="MBH8587652.1"/>
    <property type="molecule type" value="Genomic_DNA"/>
</dbReference>
<dbReference type="Proteomes" id="UP000641910">
    <property type="component" value="Unassembled WGS sequence"/>
</dbReference>
<evidence type="ECO:0000313" key="1">
    <source>
        <dbReference type="EMBL" id="MBH8587652.1"/>
    </source>
</evidence>
<name>A0ABS0QF33_THEVU</name>
<comment type="caution">
    <text evidence="1">The sequence shown here is derived from an EMBL/GenBank/DDBJ whole genome shotgun (WGS) entry which is preliminary data.</text>
</comment>